<accession>A0A6S5TNU9</accession>
<name>A0A6S5TNU9_PSEPU</name>
<gene>
    <name evidence="1" type="ORF">WP8W18C01_11970</name>
</gene>
<evidence type="ECO:0000313" key="1">
    <source>
        <dbReference type="EMBL" id="BBT38856.1"/>
    </source>
</evidence>
<dbReference type="EMBL" id="AP022227">
    <property type="protein sequence ID" value="BBT38856.1"/>
    <property type="molecule type" value="Genomic_DNA"/>
</dbReference>
<reference evidence="1 2" key="1">
    <citation type="submission" date="2019-12" db="EMBL/GenBank/DDBJ databases">
        <title>complete genome sequences of Pseudomonas putida str. WP8-W18-CRE-01 isolated from wastewater treatment plant effluent.</title>
        <authorList>
            <person name="Sekizuka T."/>
            <person name="Itokawa K."/>
            <person name="Yatsu K."/>
            <person name="Inamine Y."/>
            <person name="Kuroda M."/>
        </authorList>
    </citation>
    <scope>NUCLEOTIDE SEQUENCE [LARGE SCALE GENOMIC DNA]</scope>
    <source>
        <strain evidence="1 2">WP8-W18-CRE-01</strain>
    </source>
</reference>
<dbReference type="AlphaFoldDB" id="A0A6S5TNU9"/>
<proteinExistence type="predicted"/>
<organism evidence="1 2">
    <name type="scientific">Pseudomonas putida</name>
    <name type="common">Arthrobacter siderocapsulatus</name>
    <dbReference type="NCBI Taxonomy" id="303"/>
    <lineage>
        <taxon>Bacteria</taxon>
        <taxon>Pseudomonadati</taxon>
        <taxon>Pseudomonadota</taxon>
        <taxon>Gammaproteobacteria</taxon>
        <taxon>Pseudomonadales</taxon>
        <taxon>Pseudomonadaceae</taxon>
        <taxon>Pseudomonas</taxon>
    </lineage>
</organism>
<protein>
    <submittedName>
        <fullName evidence="1">Uncharacterized protein</fullName>
    </submittedName>
</protein>
<sequence>MSAWALRAAGATLLILLGIAVGTWATTSHFRPVLDRVQDQASLCAAARENLAGLAAEQGKALGDLTLAANKRQARVEQALKDAQASAQVDYVAANRLQQERTGGDQCEAATSIIDKELGL</sequence>
<evidence type="ECO:0000313" key="2">
    <source>
        <dbReference type="Proteomes" id="UP000515680"/>
    </source>
</evidence>
<dbReference type="RefSeq" id="WP_182817495.1">
    <property type="nucleotide sequence ID" value="NZ_AP022227.1"/>
</dbReference>
<dbReference type="Proteomes" id="UP000515680">
    <property type="component" value="Chromosome"/>
</dbReference>